<dbReference type="InParanoid" id="B0W590"/>
<dbReference type="OrthoDB" id="6285980at2759"/>
<dbReference type="EnsemblMetazoa" id="CPIJ002205-RA">
    <property type="protein sequence ID" value="CPIJ002205-PA"/>
    <property type="gene ID" value="CPIJ002205"/>
</dbReference>
<protein>
    <submittedName>
        <fullName evidence="2">Homeobox protein abdominal-A</fullName>
    </submittedName>
</protein>
<name>B0W590_CULQU</name>
<dbReference type="STRING" id="7176.B0W590"/>
<proteinExistence type="predicted"/>
<evidence type="ECO:0000313" key="3">
    <source>
        <dbReference type="EnsemblMetazoa" id="CPIJ002205-PA"/>
    </source>
</evidence>
<evidence type="ECO:0000256" key="1">
    <source>
        <dbReference type="SAM" id="MobiDB-lite"/>
    </source>
</evidence>
<keyword evidence="2" id="KW-0371">Homeobox</keyword>
<dbReference type="AlphaFoldDB" id="B0W590"/>
<keyword evidence="4" id="KW-1185">Reference proteome</keyword>
<dbReference type="HOGENOM" id="CLU_590881_0_0_1"/>
<reference evidence="2" key="1">
    <citation type="submission" date="2007-03" db="EMBL/GenBank/DDBJ databases">
        <title>Annotation of Culex pipiens quinquefasciatus.</title>
        <authorList>
            <consortium name="The Broad Institute Genome Sequencing Platform"/>
            <person name="Atkinson P.W."/>
            <person name="Hemingway J."/>
            <person name="Christensen B.M."/>
            <person name="Higgs S."/>
            <person name="Kodira C."/>
            <person name="Hannick L."/>
            <person name="Megy K."/>
            <person name="O'Leary S."/>
            <person name="Pearson M."/>
            <person name="Haas B.J."/>
            <person name="Mauceli E."/>
            <person name="Wortman J.R."/>
            <person name="Lee N.H."/>
            <person name="Guigo R."/>
            <person name="Stanke M."/>
            <person name="Alvarado L."/>
            <person name="Amedeo P."/>
            <person name="Antoine C.H."/>
            <person name="Arensburger P."/>
            <person name="Bidwell S.L."/>
            <person name="Crawford M."/>
            <person name="Camaro F."/>
            <person name="Devon K."/>
            <person name="Engels R."/>
            <person name="Hammond M."/>
            <person name="Howarth C."/>
            <person name="Koehrsen M."/>
            <person name="Lawson D."/>
            <person name="Montgomery P."/>
            <person name="Nene V."/>
            <person name="Nusbaum C."/>
            <person name="Puiu D."/>
            <person name="Romero-Severson J."/>
            <person name="Severson D.W."/>
            <person name="Shumway M."/>
            <person name="Sisk P."/>
            <person name="Stolte C."/>
            <person name="Zeng Q."/>
            <person name="Eisenstadt E."/>
            <person name="Fraser-Liggett C."/>
            <person name="Strausberg R."/>
            <person name="Galagan J."/>
            <person name="Birren B."/>
            <person name="Collins F.H."/>
        </authorList>
    </citation>
    <scope>NUCLEOTIDE SEQUENCE [LARGE SCALE GENOMIC DNA]</scope>
    <source>
        <strain evidence="2">JHB</strain>
    </source>
</reference>
<feature type="compositionally biased region" description="Basic and acidic residues" evidence="1">
    <location>
        <begin position="147"/>
        <end position="164"/>
    </location>
</feature>
<sequence length="463" mass="47745">MDMKTMGSFYYENFAFPGMVPYKRTAADKSGIPVYQPGATTYQQLMQLQQPFVPVSCEYPTPSSSATSATYIPQTSSTATLIANNSSSNSAPSTILTSSSYYTSSGNSVNNNNNSNKVNNKNTTLAKSLSLQSVSSIGHLSNGQVHSDTDQSVKSEGHLSEKDDLSVVPAAASVSDALLTLTPTSTAASQAMVSTSATQSVPAPITSAMLNYSVSAAQINSYNASIQAQAQAVHAAQAAAVAQANQAAAASAQYSAHYADAANLAKEVAQKNYANALKMAAASNALTGKPLTALSYTGVALNKTSLMTQAQSYGVPSATAAGAAPTYPPPRIGTPAVAMAAATPQQTMLPTLSRPPPPIMPQAAFTQMLRPQMPANLMHNPYAAAAAVAQQQQQLMSQAGFMYPAFQAAAGGYQFGSPMHTAMPGTANLTGIPGAMTQVPQVAATPTPGSAVVLNPYKKMKTS</sequence>
<evidence type="ECO:0000313" key="4">
    <source>
        <dbReference type="Proteomes" id="UP000002320"/>
    </source>
</evidence>
<dbReference type="VEuPathDB" id="VectorBase:CPIJ002205"/>
<evidence type="ECO:0000313" key="2">
    <source>
        <dbReference type="EMBL" id="EDS34837.1"/>
    </source>
</evidence>
<dbReference type="EMBL" id="DS231841">
    <property type="protein sequence ID" value="EDS34837.1"/>
    <property type="molecule type" value="Genomic_DNA"/>
</dbReference>
<dbReference type="KEGG" id="cqu:CpipJ_CPIJ002205"/>
<accession>B0W590</accession>
<dbReference type="Proteomes" id="UP000002320">
    <property type="component" value="Unassembled WGS sequence"/>
</dbReference>
<dbReference type="eggNOG" id="ENOG502S945">
    <property type="taxonomic scope" value="Eukaryota"/>
</dbReference>
<dbReference type="OMA" id="QSNHHAM"/>
<feature type="region of interest" description="Disordered" evidence="1">
    <location>
        <begin position="139"/>
        <end position="164"/>
    </location>
</feature>
<gene>
    <name evidence="3" type="primary">6033421</name>
    <name evidence="2" type="ORF">CpipJ_CPIJ002205</name>
</gene>
<dbReference type="VEuPathDB" id="VectorBase:CQUJHB014403"/>
<dbReference type="GO" id="GO:0003677">
    <property type="term" value="F:DNA binding"/>
    <property type="evidence" value="ECO:0007669"/>
    <property type="project" value="UniProtKB-KW"/>
</dbReference>
<organism>
    <name type="scientific">Culex quinquefasciatus</name>
    <name type="common">Southern house mosquito</name>
    <name type="synonym">Culex pungens</name>
    <dbReference type="NCBI Taxonomy" id="7176"/>
    <lineage>
        <taxon>Eukaryota</taxon>
        <taxon>Metazoa</taxon>
        <taxon>Ecdysozoa</taxon>
        <taxon>Arthropoda</taxon>
        <taxon>Hexapoda</taxon>
        <taxon>Insecta</taxon>
        <taxon>Pterygota</taxon>
        <taxon>Neoptera</taxon>
        <taxon>Endopterygota</taxon>
        <taxon>Diptera</taxon>
        <taxon>Nematocera</taxon>
        <taxon>Culicoidea</taxon>
        <taxon>Culicidae</taxon>
        <taxon>Culicinae</taxon>
        <taxon>Culicini</taxon>
        <taxon>Culex</taxon>
        <taxon>Culex</taxon>
    </lineage>
</organism>
<reference evidence="3" key="2">
    <citation type="submission" date="2020-05" db="UniProtKB">
        <authorList>
            <consortium name="EnsemblMetazoa"/>
        </authorList>
    </citation>
    <scope>IDENTIFICATION</scope>
    <source>
        <strain evidence="3">JHB</strain>
    </source>
</reference>